<evidence type="ECO:0000256" key="2">
    <source>
        <dbReference type="ARBA" id="ARBA00022679"/>
    </source>
</evidence>
<dbReference type="GO" id="GO:0010142">
    <property type="term" value="P:farnesyl diphosphate biosynthetic process, mevalonate pathway"/>
    <property type="evidence" value="ECO:0007669"/>
    <property type="project" value="TreeGrafter"/>
</dbReference>
<evidence type="ECO:0000256" key="3">
    <source>
        <dbReference type="ARBA" id="ARBA00022741"/>
    </source>
</evidence>
<dbReference type="OrthoDB" id="10262935at2759"/>
<dbReference type="Gene3D" id="3.30.230.10">
    <property type="match status" value="1"/>
</dbReference>
<keyword evidence="2" id="KW-0808">Transferase</keyword>
<dbReference type="InterPro" id="IPR014721">
    <property type="entry name" value="Ribsml_uS5_D2-typ_fold_subgr"/>
</dbReference>
<comment type="pathway">
    <text evidence="1">Isoprenoid biosynthesis; isopentenyl diphosphate biosynthesis via mevalonate pathway.</text>
</comment>
<dbReference type="Proteomes" id="UP000265515">
    <property type="component" value="Unassembled WGS sequence"/>
</dbReference>
<dbReference type="GO" id="GO:0005777">
    <property type="term" value="C:peroxisome"/>
    <property type="evidence" value="ECO:0007669"/>
    <property type="project" value="TreeGrafter"/>
</dbReference>
<evidence type="ECO:0000313" key="7">
    <source>
        <dbReference type="EMBL" id="GBG59786.1"/>
    </source>
</evidence>
<keyword evidence="8" id="KW-1185">Reference proteome</keyword>
<comment type="caution">
    <text evidence="7">The sequence shown here is derived from an EMBL/GenBank/DDBJ whole genome shotgun (WGS) entry which is preliminary data.</text>
</comment>
<name>A0A388JPP1_CHABU</name>
<dbReference type="AlphaFoldDB" id="A0A388JPP1"/>
<dbReference type="InterPro" id="IPR035102">
    <property type="entry name" value="Phosphomevalonate_kinase"/>
</dbReference>
<proteinExistence type="predicted"/>
<keyword evidence="5" id="KW-0067">ATP-binding</keyword>
<evidence type="ECO:0000256" key="4">
    <source>
        <dbReference type="ARBA" id="ARBA00022777"/>
    </source>
</evidence>
<keyword evidence="3" id="KW-0547">Nucleotide-binding</keyword>
<evidence type="ECO:0000313" key="8">
    <source>
        <dbReference type="Proteomes" id="UP000265515"/>
    </source>
</evidence>
<feature type="region of interest" description="Disordered" evidence="6">
    <location>
        <begin position="351"/>
        <end position="380"/>
    </location>
</feature>
<evidence type="ECO:0000256" key="6">
    <source>
        <dbReference type="SAM" id="MobiDB-lite"/>
    </source>
</evidence>
<keyword evidence="4" id="KW-0418">Kinase</keyword>
<gene>
    <name evidence="7" type="ORF">CBR_g54890</name>
</gene>
<dbReference type="EMBL" id="BFEA01000006">
    <property type="protein sequence ID" value="GBG59786.1"/>
    <property type="molecule type" value="Genomic_DNA"/>
</dbReference>
<dbReference type="PANTHER" id="PTHR31814">
    <property type="match status" value="1"/>
</dbReference>
<feature type="compositionally biased region" description="Basic and acidic residues" evidence="6">
    <location>
        <begin position="351"/>
        <end position="366"/>
    </location>
</feature>
<evidence type="ECO:0000256" key="1">
    <source>
        <dbReference type="ARBA" id="ARBA00005092"/>
    </source>
</evidence>
<dbReference type="GO" id="GO:0004631">
    <property type="term" value="F:phosphomevalonate kinase activity"/>
    <property type="evidence" value="ECO:0007669"/>
    <property type="project" value="TreeGrafter"/>
</dbReference>
<sequence>MGIQNDRTQVPNDNYLEDEWVKEMVRACYEDGILPTNIDGGTMKVNGREVAFVLNRSIDELKVKWLKSRTVTVIFRDGARFLPRRVKENVIHAYEDGWIRDDAFGADFKRGRIKVESPNVASYIPRAQEVTDWMLAKKTNFIDLVGTTYRTDFKPWMTRAEVRDWRKTIDESWRLGFLWMRWSSCGITCGGADLTRRILFFSRIPETMSPCPRVIASAPGKVLVTGAYLILERPNAGLVLSTSARFFAVSEFLNDAAYQQIGEVLAGGRGGGKEEESTGVVVLSPQLDMEFRYSLNLHTYQLMMMTTTMNSNYSCSAGNPYVEYAIQYAVAVAKLLRRQEDQANLLCQADRDEVHEASDDVHDEKSGMPSRKSRSVDELK</sequence>
<dbReference type="STRING" id="69332.A0A388JPP1"/>
<dbReference type="Gramene" id="GBG59786">
    <property type="protein sequence ID" value="GBG59786"/>
    <property type="gene ID" value="CBR_g54890"/>
</dbReference>
<accession>A0A388JPP1</accession>
<dbReference type="GO" id="GO:0019287">
    <property type="term" value="P:isopentenyl diphosphate biosynthetic process, mevalonate pathway"/>
    <property type="evidence" value="ECO:0007669"/>
    <property type="project" value="TreeGrafter"/>
</dbReference>
<protein>
    <submittedName>
        <fullName evidence="7">Uncharacterized protein</fullName>
    </submittedName>
</protein>
<dbReference type="PANTHER" id="PTHR31814:SF2">
    <property type="entry name" value="PHOSPHOMEVALONATE KINASE"/>
    <property type="match status" value="1"/>
</dbReference>
<reference evidence="7 8" key="1">
    <citation type="journal article" date="2018" name="Cell">
        <title>The Chara Genome: Secondary Complexity and Implications for Plant Terrestrialization.</title>
        <authorList>
            <person name="Nishiyama T."/>
            <person name="Sakayama H."/>
            <person name="Vries J.D."/>
            <person name="Buschmann H."/>
            <person name="Saint-Marcoux D."/>
            <person name="Ullrich K.K."/>
            <person name="Haas F.B."/>
            <person name="Vanderstraeten L."/>
            <person name="Becker D."/>
            <person name="Lang D."/>
            <person name="Vosolsobe S."/>
            <person name="Rombauts S."/>
            <person name="Wilhelmsson P.K.I."/>
            <person name="Janitza P."/>
            <person name="Kern R."/>
            <person name="Heyl A."/>
            <person name="Rumpler F."/>
            <person name="Villalobos L.I.A.C."/>
            <person name="Clay J.M."/>
            <person name="Skokan R."/>
            <person name="Toyoda A."/>
            <person name="Suzuki Y."/>
            <person name="Kagoshima H."/>
            <person name="Schijlen E."/>
            <person name="Tajeshwar N."/>
            <person name="Catarino B."/>
            <person name="Hetherington A.J."/>
            <person name="Saltykova A."/>
            <person name="Bonnot C."/>
            <person name="Breuninger H."/>
            <person name="Symeonidi A."/>
            <person name="Radhakrishnan G.V."/>
            <person name="Van Nieuwerburgh F."/>
            <person name="Deforce D."/>
            <person name="Chang C."/>
            <person name="Karol K.G."/>
            <person name="Hedrich R."/>
            <person name="Ulvskov P."/>
            <person name="Glockner G."/>
            <person name="Delwiche C.F."/>
            <person name="Petrasek J."/>
            <person name="Van de Peer Y."/>
            <person name="Friml J."/>
            <person name="Beilby M."/>
            <person name="Dolan L."/>
            <person name="Kohara Y."/>
            <person name="Sugano S."/>
            <person name="Fujiyama A."/>
            <person name="Delaux P.-M."/>
            <person name="Quint M."/>
            <person name="TheiBen G."/>
            <person name="Hagemann M."/>
            <person name="Harholt J."/>
            <person name="Dunand C."/>
            <person name="Zachgo S."/>
            <person name="Langdale J."/>
            <person name="Maumus F."/>
            <person name="Straeten D.V.D."/>
            <person name="Gould S.B."/>
            <person name="Rensing S.A."/>
        </authorList>
    </citation>
    <scope>NUCLEOTIDE SEQUENCE [LARGE SCALE GENOMIC DNA]</scope>
    <source>
        <strain evidence="7 8">S276</strain>
    </source>
</reference>
<evidence type="ECO:0000256" key="5">
    <source>
        <dbReference type="ARBA" id="ARBA00022840"/>
    </source>
</evidence>
<organism evidence="7 8">
    <name type="scientific">Chara braunii</name>
    <name type="common">Braun's stonewort</name>
    <dbReference type="NCBI Taxonomy" id="69332"/>
    <lineage>
        <taxon>Eukaryota</taxon>
        <taxon>Viridiplantae</taxon>
        <taxon>Streptophyta</taxon>
        <taxon>Charophyceae</taxon>
        <taxon>Charales</taxon>
        <taxon>Characeae</taxon>
        <taxon>Chara</taxon>
    </lineage>
</organism>
<dbReference type="GO" id="GO:0005524">
    <property type="term" value="F:ATP binding"/>
    <property type="evidence" value="ECO:0007669"/>
    <property type="project" value="UniProtKB-KW"/>
</dbReference>